<comment type="similarity">
    <text evidence="1">Belongs to the peptidase A1 family.</text>
</comment>
<evidence type="ECO:0000256" key="4">
    <source>
        <dbReference type="SAM" id="SignalP"/>
    </source>
</evidence>
<evidence type="ECO:0000256" key="1">
    <source>
        <dbReference type="ARBA" id="ARBA00007447"/>
    </source>
</evidence>
<evidence type="ECO:0000256" key="2">
    <source>
        <dbReference type="SAM" id="MobiDB-lite"/>
    </source>
</evidence>
<reference evidence="6 7" key="1">
    <citation type="submission" date="2017-06" db="EMBL/GenBank/DDBJ databases">
        <title>Draft genome sequence of a variant of Elsinoe murrayae.</title>
        <authorList>
            <person name="Cheng Q."/>
        </authorList>
    </citation>
    <scope>NUCLEOTIDE SEQUENCE [LARGE SCALE GENOMIC DNA]</scope>
    <source>
        <strain evidence="6 7">CQ-2017a</strain>
    </source>
</reference>
<dbReference type="STRING" id="2082308.A0A2K1QN79"/>
<dbReference type="PRINTS" id="PR00792">
    <property type="entry name" value="PEPSIN"/>
</dbReference>
<dbReference type="PROSITE" id="PS51767">
    <property type="entry name" value="PEPTIDASE_A1"/>
    <property type="match status" value="1"/>
</dbReference>
<keyword evidence="4" id="KW-0732">Signal</keyword>
<feature type="region of interest" description="Disordered" evidence="2">
    <location>
        <begin position="592"/>
        <end position="644"/>
    </location>
</feature>
<dbReference type="SUPFAM" id="SSF50630">
    <property type="entry name" value="Acid proteases"/>
    <property type="match status" value="1"/>
</dbReference>
<dbReference type="InterPro" id="IPR033121">
    <property type="entry name" value="PEPTIDASE_A1"/>
</dbReference>
<keyword evidence="3" id="KW-0812">Transmembrane</keyword>
<keyword evidence="7" id="KW-1185">Reference proteome</keyword>
<organism evidence="6 7">
    <name type="scientific">Sphaceloma murrayae</name>
    <dbReference type="NCBI Taxonomy" id="2082308"/>
    <lineage>
        <taxon>Eukaryota</taxon>
        <taxon>Fungi</taxon>
        <taxon>Dikarya</taxon>
        <taxon>Ascomycota</taxon>
        <taxon>Pezizomycotina</taxon>
        <taxon>Dothideomycetes</taxon>
        <taxon>Dothideomycetidae</taxon>
        <taxon>Myriangiales</taxon>
        <taxon>Elsinoaceae</taxon>
        <taxon>Sphaceloma</taxon>
    </lineage>
</organism>
<keyword evidence="3" id="KW-1133">Transmembrane helix</keyword>
<evidence type="ECO:0000313" key="7">
    <source>
        <dbReference type="Proteomes" id="UP000243797"/>
    </source>
</evidence>
<dbReference type="OrthoDB" id="4074350at2759"/>
<proteinExistence type="inferred from homology"/>
<comment type="caution">
    <text evidence="6">The sequence shown here is derived from an EMBL/GenBank/DDBJ whole genome shotgun (WGS) entry which is preliminary data.</text>
</comment>
<dbReference type="GO" id="GO:0006508">
    <property type="term" value="P:proteolysis"/>
    <property type="evidence" value="ECO:0007669"/>
    <property type="project" value="InterPro"/>
</dbReference>
<feature type="domain" description="Peptidase A1" evidence="5">
    <location>
        <begin position="73"/>
        <end position="423"/>
    </location>
</feature>
<evidence type="ECO:0000313" key="6">
    <source>
        <dbReference type="EMBL" id="PNS16369.1"/>
    </source>
</evidence>
<feature type="compositionally biased region" description="Basic and acidic residues" evidence="2">
    <location>
        <begin position="599"/>
        <end position="611"/>
    </location>
</feature>
<dbReference type="Proteomes" id="UP000243797">
    <property type="component" value="Unassembled WGS sequence"/>
</dbReference>
<feature type="transmembrane region" description="Helical" evidence="3">
    <location>
        <begin position="467"/>
        <end position="486"/>
    </location>
</feature>
<dbReference type="PANTHER" id="PTHR47966">
    <property type="entry name" value="BETA-SITE APP-CLEAVING ENZYME, ISOFORM A-RELATED"/>
    <property type="match status" value="1"/>
</dbReference>
<feature type="chain" id="PRO_5014375766" description="Peptidase A1 domain-containing protein" evidence="4">
    <location>
        <begin position="28"/>
        <end position="644"/>
    </location>
</feature>
<keyword evidence="3" id="KW-0472">Membrane</keyword>
<dbReference type="InterPro" id="IPR021109">
    <property type="entry name" value="Peptidase_aspartic_dom_sf"/>
</dbReference>
<dbReference type="Gene3D" id="2.40.70.10">
    <property type="entry name" value="Acid Proteases"/>
    <property type="match status" value="2"/>
</dbReference>
<dbReference type="AlphaFoldDB" id="A0A2K1QN79"/>
<evidence type="ECO:0000259" key="5">
    <source>
        <dbReference type="PROSITE" id="PS51767"/>
    </source>
</evidence>
<protein>
    <recommendedName>
        <fullName evidence="5">Peptidase A1 domain-containing protein</fullName>
    </recommendedName>
</protein>
<evidence type="ECO:0000256" key="3">
    <source>
        <dbReference type="SAM" id="Phobius"/>
    </source>
</evidence>
<dbReference type="GO" id="GO:0000324">
    <property type="term" value="C:fungal-type vacuole"/>
    <property type="evidence" value="ECO:0007669"/>
    <property type="project" value="TreeGrafter"/>
</dbReference>
<dbReference type="PANTHER" id="PTHR47966:SF51">
    <property type="entry name" value="BETA-SITE APP-CLEAVING ENZYME, ISOFORM A-RELATED"/>
    <property type="match status" value="1"/>
</dbReference>
<gene>
    <name evidence="6" type="ORF">CAC42_103</name>
</gene>
<name>A0A2K1QN79_9PEZI</name>
<feature type="signal peptide" evidence="4">
    <location>
        <begin position="1"/>
        <end position="27"/>
    </location>
</feature>
<dbReference type="InterPro" id="IPR001461">
    <property type="entry name" value="Aspartic_peptidase_A1"/>
</dbReference>
<dbReference type="EMBL" id="NKHZ01000057">
    <property type="protein sequence ID" value="PNS16369.1"/>
    <property type="molecule type" value="Genomic_DNA"/>
</dbReference>
<dbReference type="GO" id="GO:0004190">
    <property type="term" value="F:aspartic-type endopeptidase activity"/>
    <property type="evidence" value="ECO:0007669"/>
    <property type="project" value="InterPro"/>
</dbReference>
<dbReference type="CDD" id="cd05471">
    <property type="entry name" value="pepsin_like"/>
    <property type="match status" value="1"/>
</dbReference>
<sequence length="644" mass="70382">MCSSSGTRGTLTLLTLLIFVHISVASARSTLIAQRLRNLEDKIHRRQVNISNIAEPISIPASGYWDGNDGLWSTFPLQVGTPPQPVFLTPSTAGYNTWVVMPEGCPASYPDDCSKRRGNVWNYNDSSTWTKKSEYSLGLNGNLGINVAGAFGWDTIMLGYQGAGGPSVDRSVLAYYFNTTYFLGVFGLKPQATNFTDPDNPALSFNDPQPSFLDRLRTRNAIPSLSWAYTAGNRYRQGNVFGSLTLGGFDSSRFVPTNVTYPMAADPSRDLVVNVQSIELRANDANLATYSTSFQAFVDSTLPYLYLPLDACQVFERTFRLTWNSALQHYVVNGTLHEQLLRENPSVTLTLGPQVSGGPTTVINLPYAAFDHNISFPIVNLGDTRYYFPLRRGTNDTQYTLGRVFFQEAYVIADYDRRNFTVAPCKWDDTTNTPAIRSILNPELASAAAAAAAAAKFSGGLSTGAKAGIAVGAVAIVALLAVVFLLRRRRDKKRVADAAAEQKAAEERAEMDRRHASAIAEKIDNRSFFSAGGGELGSEGGVHEMEHDRAVAIKCLPELDSPDAKTGLEMEGDGYFANDRKVRVDIHEVEGSTPGVYELEAREKERERRGEVQSVDARTELVSPRTDVSSKSVFGSPVSDEGTT</sequence>
<accession>A0A2K1QN79</accession>
<dbReference type="Pfam" id="PF00026">
    <property type="entry name" value="Asp"/>
    <property type="match status" value="1"/>
</dbReference>
<dbReference type="InterPro" id="IPR034164">
    <property type="entry name" value="Pepsin-like_dom"/>
</dbReference>
<dbReference type="InParanoid" id="A0A2K1QN79"/>